<comment type="caution">
    <text evidence="1">The sequence shown here is derived from an EMBL/GenBank/DDBJ whole genome shotgun (WGS) entry which is preliminary data.</text>
</comment>
<dbReference type="Proteomes" id="UP001055811">
    <property type="component" value="Linkage Group LG06"/>
</dbReference>
<dbReference type="EMBL" id="CM042014">
    <property type="protein sequence ID" value="KAI3720499.1"/>
    <property type="molecule type" value="Genomic_DNA"/>
</dbReference>
<gene>
    <name evidence="1" type="ORF">L2E82_31486</name>
</gene>
<name>A0ACB9BDN5_CICIN</name>
<reference evidence="1 2" key="2">
    <citation type="journal article" date="2022" name="Mol. Ecol. Resour.">
        <title>The genomes of chicory, endive, great burdock and yacon provide insights into Asteraceae paleo-polyploidization history and plant inulin production.</title>
        <authorList>
            <person name="Fan W."/>
            <person name="Wang S."/>
            <person name="Wang H."/>
            <person name="Wang A."/>
            <person name="Jiang F."/>
            <person name="Liu H."/>
            <person name="Zhao H."/>
            <person name="Xu D."/>
            <person name="Zhang Y."/>
        </authorList>
    </citation>
    <scope>NUCLEOTIDE SEQUENCE [LARGE SCALE GENOMIC DNA]</scope>
    <source>
        <strain evidence="2">cv. Punajuju</strain>
        <tissue evidence="1">Leaves</tissue>
    </source>
</reference>
<accession>A0ACB9BDN5</accession>
<evidence type="ECO:0000313" key="1">
    <source>
        <dbReference type="EMBL" id="KAI3720499.1"/>
    </source>
</evidence>
<sequence>MEAFKSSFLKSTPLNSHPINYPVQLNSSSVISCSVSPDPWSLSDGNNSKPKPKSKNPKNPLSDDNARRIIKAKARYLSALRRNQGSRALTPRWIKRSPEQMVQYLEDDRNGQLYGRHVVAAIQRVRSLSGLPDGSYDMRQVMASFVTKLTFREMCTVLKEQRNWRQVRDFLAWMKLQLSYRPSVIVYTLVLRTYGQAGKMKLAEQTFLEMLEAGCEADEVACGTMLCAYAKWGRHKAMLSFYSAVQERGIMLSVAVYNFMLSSLQKKSFHQRVSEIWRQMTAGGVAPNHFTYTVVINSLVKVGLTDEAFKAFKEMKSMGFVPEEATYSLLITVSCRKGSQDEALSLYQDMRQEKLVPSNYTCASLLSLYYRSGNYSKALSLFSEMERYKVAADEVIYGWLIRIYGKLGLYEDATTAFQEIEKLGLLSDDKTYTTMAQVHLNAGNCEKALGVMERMRSRNVKFSRFAYIVLLQCYVMKKDVQGAELTLQALSDTGFPDCCSCTNMLTLYMKLGLTEKAKDFIIQIRKSRVKFDKVLLKTVIKVYCKENMCSEAEQMIQELSANDLLDDDDDMFVQTLSMAIRGEFTRLEEASSDSLDPIAFELLLALAETASKMEETLKLLLKTANGLSVASQLVNKLVKEGLTSKAETLFDLLLKLGCKPPISTCSSMMYLYGKQNQLDRAKQVCAAAAVADASAAWKHLYSCMIDVFVKSGKVDEAYLFYKEENTKGHDIGDVAISMLVNGLTSCGKHREAGNVINDCFCKNMELDTVAYNTFIKAMLDAGRLNFAASIYERMLTNGVSPSVQTFNTMITVHGRSRDLDKAIEMFNTARIMGVALDEKAYTNLICYYGKAGRSGEASILFKQMQEEGIKPGQVSYNIMMNVYASGGFYKEAGEVFSAMQRDGCSPDSFTYLALVQAYAVGHKYMEAEEAIGLMEKEGISASCAHYNLLLSAFAKTGSVGEMERVFYELLITRSGLTPDVGCYGTMLRLYLDCGHVEKGISLFESISGSLKPDRFIMSAAVHLYRSAGLAKKAEAVLSCMNSLGIPFLKNLVIGSKIKCAT</sequence>
<evidence type="ECO:0000313" key="2">
    <source>
        <dbReference type="Proteomes" id="UP001055811"/>
    </source>
</evidence>
<keyword evidence="2" id="KW-1185">Reference proteome</keyword>
<reference evidence="2" key="1">
    <citation type="journal article" date="2022" name="Mol. Ecol. Resour.">
        <title>The genomes of chicory, endive, great burdock and yacon provide insights into Asteraceae palaeo-polyploidization history and plant inulin production.</title>
        <authorList>
            <person name="Fan W."/>
            <person name="Wang S."/>
            <person name="Wang H."/>
            <person name="Wang A."/>
            <person name="Jiang F."/>
            <person name="Liu H."/>
            <person name="Zhao H."/>
            <person name="Xu D."/>
            <person name="Zhang Y."/>
        </authorList>
    </citation>
    <scope>NUCLEOTIDE SEQUENCE [LARGE SCALE GENOMIC DNA]</scope>
    <source>
        <strain evidence="2">cv. Punajuju</strain>
    </source>
</reference>
<organism evidence="1 2">
    <name type="scientific">Cichorium intybus</name>
    <name type="common">Chicory</name>
    <dbReference type="NCBI Taxonomy" id="13427"/>
    <lineage>
        <taxon>Eukaryota</taxon>
        <taxon>Viridiplantae</taxon>
        <taxon>Streptophyta</taxon>
        <taxon>Embryophyta</taxon>
        <taxon>Tracheophyta</taxon>
        <taxon>Spermatophyta</taxon>
        <taxon>Magnoliopsida</taxon>
        <taxon>eudicotyledons</taxon>
        <taxon>Gunneridae</taxon>
        <taxon>Pentapetalae</taxon>
        <taxon>asterids</taxon>
        <taxon>campanulids</taxon>
        <taxon>Asterales</taxon>
        <taxon>Asteraceae</taxon>
        <taxon>Cichorioideae</taxon>
        <taxon>Cichorieae</taxon>
        <taxon>Cichoriinae</taxon>
        <taxon>Cichorium</taxon>
    </lineage>
</organism>
<proteinExistence type="predicted"/>
<protein>
    <submittedName>
        <fullName evidence="1">Uncharacterized protein</fullName>
    </submittedName>
</protein>